<keyword evidence="2" id="KW-1185">Reference proteome</keyword>
<comment type="caution">
    <text evidence="1">The sequence shown here is derived from an EMBL/GenBank/DDBJ whole genome shotgun (WGS) entry which is preliminary data.</text>
</comment>
<evidence type="ECO:0000313" key="1">
    <source>
        <dbReference type="EMBL" id="KAH7666253.1"/>
    </source>
</evidence>
<protein>
    <submittedName>
        <fullName evidence="1">RNI-like protein</fullName>
    </submittedName>
</protein>
<accession>A0ACB7UZH0</accession>
<proteinExistence type="predicted"/>
<dbReference type="Proteomes" id="UP000827976">
    <property type="component" value="Chromosome 13"/>
</dbReference>
<gene>
    <name evidence="1" type="ORF">IHE45_13G089300</name>
</gene>
<evidence type="ECO:0000313" key="2">
    <source>
        <dbReference type="Proteomes" id="UP000827976"/>
    </source>
</evidence>
<dbReference type="EMBL" id="CM037023">
    <property type="protein sequence ID" value="KAH7666253.1"/>
    <property type="molecule type" value="Genomic_DNA"/>
</dbReference>
<organism evidence="1 2">
    <name type="scientific">Dioscorea alata</name>
    <name type="common">Purple yam</name>
    <dbReference type="NCBI Taxonomy" id="55571"/>
    <lineage>
        <taxon>Eukaryota</taxon>
        <taxon>Viridiplantae</taxon>
        <taxon>Streptophyta</taxon>
        <taxon>Embryophyta</taxon>
        <taxon>Tracheophyta</taxon>
        <taxon>Spermatophyta</taxon>
        <taxon>Magnoliopsida</taxon>
        <taxon>Liliopsida</taxon>
        <taxon>Dioscoreales</taxon>
        <taxon>Dioscoreaceae</taxon>
        <taxon>Dioscorea</taxon>
    </lineage>
</organism>
<sequence>MNGSGADLRHLDLGHLQNLKNIVWKGMVPQQFFCNLQLLTINECRKLSSLSWVMRLPSLTELSVQVCEGIKELFTEEDGEIQQVSEAPSFPNLRSLTLEHLPNLVSMSNQALDFPLLCSFPIFNCPNLKRLVFKPDIVNKEFVQIHCVKEWWERLEWEDDTIQSFLSRFINFIEMSHYLSTVPF</sequence>
<name>A0ACB7UZH0_DIOAL</name>
<reference evidence="2" key="1">
    <citation type="journal article" date="2022" name="Nat. Commun.">
        <title>Chromosome evolution and the genetic basis of agronomically important traits in greater yam.</title>
        <authorList>
            <person name="Bredeson J.V."/>
            <person name="Lyons J.B."/>
            <person name="Oniyinde I.O."/>
            <person name="Okereke N.R."/>
            <person name="Kolade O."/>
            <person name="Nnabue I."/>
            <person name="Nwadili C.O."/>
            <person name="Hribova E."/>
            <person name="Parker M."/>
            <person name="Nwogha J."/>
            <person name="Shu S."/>
            <person name="Carlson J."/>
            <person name="Kariba R."/>
            <person name="Muthemba S."/>
            <person name="Knop K."/>
            <person name="Barton G.J."/>
            <person name="Sherwood A.V."/>
            <person name="Lopez-Montes A."/>
            <person name="Asiedu R."/>
            <person name="Jamnadass R."/>
            <person name="Muchugi A."/>
            <person name="Goodstein D."/>
            <person name="Egesi C.N."/>
            <person name="Featherston J."/>
            <person name="Asfaw A."/>
            <person name="Simpson G.G."/>
            <person name="Dolezel J."/>
            <person name="Hendre P.S."/>
            <person name="Van Deynze A."/>
            <person name="Kumar P.L."/>
            <person name="Obidiegwu J.E."/>
            <person name="Bhattacharjee R."/>
            <person name="Rokhsar D.S."/>
        </authorList>
    </citation>
    <scope>NUCLEOTIDE SEQUENCE [LARGE SCALE GENOMIC DNA]</scope>
    <source>
        <strain evidence="2">cv. TDa95/00328</strain>
    </source>
</reference>